<evidence type="ECO:0000256" key="2">
    <source>
        <dbReference type="SAM" id="SignalP"/>
    </source>
</evidence>
<organism evidence="3 4">
    <name type="scientific">Nothobranchius furzeri</name>
    <name type="common">Turquoise killifish</name>
    <dbReference type="NCBI Taxonomy" id="105023"/>
    <lineage>
        <taxon>Eukaryota</taxon>
        <taxon>Metazoa</taxon>
        <taxon>Chordata</taxon>
        <taxon>Craniata</taxon>
        <taxon>Vertebrata</taxon>
        <taxon>Euteleostomi</taxon>
        <taxon>Actinopterygii</taxon>
        <taxon>Neopterygii</taxon>
        <taxon>Teleostei</taxon>
        <taxon>Neoteleostei</taxon>
        <taxon>Acanthomorphata</taxon>
        <taxon>Ovalentaria</taxon>
        <taxon>Atherinomorphae</taxon>
        <taxon>Cyprinodontiformes</taxon>
        <taxon>Nothobranchiidae</taxon>
        <taxon>Nothobranchius</taxon>
    </lineage>
</organism>
<keyword evidence="1" id="KW-0175">Coiled coil</keyword>
<feature type="signal peptide" evidence="2">
    <location>
        <begin position="1"/>
        <end position="19"/>
    </location>
</feature>
<feature type="chain" id="PRO_5034795872" evidence="2">
    <location>
        <begin position="20"/>
        <end position="170"/>
    </location>
</feature>
<keyword evidence="4" id="KW-1185">Reference proteome</keyword>
<feature type="coiled-coil region" evidence="1">
    <location>
        <begin position="102"/>
        <end position="129"/>
    </location>
</feature>
<dbReference type="GeneTree" id="ENSGT00940000176985"/>
<proteinExistence type="predicted"/>
<evidence type="ECO:0000313" key="4">
    <source>
        <dbReference type="Proteomes" id="UP000694548"/>
    </source>
</evidence>
<evidence type="ECO:0000256" key="1">
    <source>
        <dbReference type="SAM" id="Coils"/>
    </source>
</evidence>
<reference evidence="3" key="1">
    <citation type="submission" date="2025-08" db="UniProtKB">
        <authorList>
            <consortium name="Ensembl"/>
        </authorList>
    </citation>
    <scope>IDENTIFICATION</scope>
</reference>
<name>A0A8C6M7H2_NOTFU</name>
<dbReference type="Proteomes" id="UP000694548">
    <property type="component" value="Unassembled WGS sequence"/>
</dbReference>
<dbReference type="Gene3D" id="1.20.1250.10">
    <property type="match status" value="1"/>
</dbReference>
<protein>
    <submittedName>
        <fullName evidence="3">Uncharacterized protein</fullName>
    </submittedName>
</protein>
<sequence length="170" mass="19019">MSSCCISLCLLVLLGAVFATAKPLNFIPTNLRRTHESIADELGLKLPEIGGEHLFSPIIRGLNTSCQKHASGVQLMKTTLEVYMQIFSQASSLLDQVDESKRSSLRTDLIILQEKMKKLQEHLNHVNHDREHAFSRLNEIKVTSSSPSKAPGSLVFSHHCKPYCLLLRKL</sequence>
<dbReference type="Ensembl" id="ENSNFUT00015031399.1">
    <property type="protein sequence ID" value="ENSNFUP00015030045.1"/>
    <property type="gene ID" value="ENSNFUG00015014625.1"/>
</dbReference>
<dbReference type="AlphaFoldDB" id="A0A8C6M7H2"/>
<dbReference type="InterPro" id="IPR009079">
    <property type="entry name" value="4_helix_cytokine-like_core"/>
</dbReference>
<evidence type="ECO:0000313" key="3">
    <source>
        <dbReference type="Ensembl" id="ENSNFUP00015030045.1"/>
    </source>
</evidence>
<accession>A0A8C6M7H2</accession>
<reference evidence="3" key="2">
    <citation type="submission" date="2025-09" db="UniProtKB">
        <authorList>
            <consortium name="Ensembl"/>
        </authorList>
    </citation>
    <scope>IDENTIFICATION</scope>
</reference>
<keyword evidence="2" id="KW-0732">Signal</keyword>